<feature type="transmembrane region" description="Helical" evidence="1">
    <location>
        <begin position="93"/>
        <end position="111"/>
    </location>
</feature>
<feature type="transmembrane region" description="Helical" evidence="1">
    <location>
        <begin position="41"/>
        <end position="59"/>
    </location>
</feature>
<dbReference type="AlphaFoldDB" id="A0A1L3MV47"/>
<keyword evidence="1" id="KW-0472">Membrane</keyword>
<feature type="transmembrane region" description="Helical" evidence="1">
    <location>
        <begin position="123"/>
        <end position="143"/>
    </location>
</feature>
<dbReference type="KEGG" id="bwh:A9C19_16400"/>
<evidence type="ECO:0000313" key="3">
    <source>
        <dbReference type="Proteomes" id="UP000181936"/>
    </source>
</evidence>
<sequence length="188" mass="21647">MSDATIKKLRLKQLIFMNGTVILVFAMFLIISHVFPFSFNSFIQVMAVITFIQAIVGLFRLESTKSLIPFVEEIARYEKEKLGREWIKRKKSGVLLSFILGIILLNQSMMVGRSNEEIFRPELWVMILVALLWLLFTNIELVVRSRKIDQSESPAELTNFTSKSIAKGLVIGLVYSVFFMVIIVFYIL</sequence>
<gene>
    <name evidence="2" type="ORF">A9C19_16400</name>
</gene>
<dbReference type="Proteomes" id="UP000181936">
    <property type="component" value="Chromosome"/>
</dbReference>
<keyword evidence="1" id="KW-1133">Transmembrane helix</keyword>
<dbReference type="OrthoDB" id="2990059at2"/>
<protein>
    <submittedName>
        <fullName evidence="2">Uncharacterized protein</fullName>
    </submittedName>
</protein>
<dbReference type="STRING" id="1547283.A9C19_16400"/>
<evidence type="ECO:0000313" key="2">
    <source>
        <dbReference type="EMBL" id="APH06196.1"/>
    </source>
</evidence>
<name>A0A1L3MV47_9BACI</name>
<dbReference type="EMBL" id="CP016020">
    <property type="protein sequence ID" value="APH06196.1"/>
    <property type="molecule type" value="Genomic_DNA"/>
</dbReference>
<keyword evidence="3" id="KW-1185">Reference proteome</keyword>
<proteinExistence type="predicted"/>
<keyword evidence="1" id="KW-0812">Transmembrane</keyword>
<reference evidence="2 3" key="1">
    <citation type="journal article" date="2016" name="Sci. Rep.">
        <title>Complete genome sequence and transcriptomic analysis of a novel marine strain Bacillus weihaiensis reveals the mechanism of brown algae degradation.</title>
        <authorList>
            <person name="Zhu Y."/>
            <person name="Chen P."/>
            <person name="Bao Y."/>
            <person name="Men Y."/>
            <person name="Zeng Y."/>
            <person name="Yang J."/>
            <person name="Sun J."/>
            <person name="Sun Y."/>
        </authorList>
    </citation>
    <scope>NUCLEOTIDE SEQUENCE [LARGE SCALE GENOMIC DNA]</scope>
    <source>
        <strain evidence="2 3">Alg07</strain>
    </source>
</reference>
<accession>A0A1L3MV47</accession>
<evidence type="ECO:0000256" key="1">
    <source>
        <dbReference type="SAM" id="Phobius"/>
    </source>
</evidence>
<feature type="transmembrane region" description="Helical" evidence="1">
    <location>
        <begin position="14"/>
        <end position="35"/>
    </location>
</feature>
<feature type="transmembrane region" description="Helical" evidence="1">
    <location>
        <begin position="164"/>
        <end position="187"/>
    </location>
</feature>
<dbReference type="RefSeq" id="WP_072580998.1">
    <property type="nucleotide sequence ID" value="NZ_CP016020.1"/>
</dbReference>
<organism evidence="2 3">
    <name type="scientific">Bacillus weihaiensis</name>
    <dbReference type="NCBI Taxonomy" id="1547283"/>
    <lineage>
        <taxon>Bacteria</taxon>
        <taxon>Bacillati</taxon>
        <taxon>Bacillota</taxon>
        <taxon>Bacilli</taxon>
        <taxon>Bacillales</taxon>
        <taxon>Bacillaceae</taxon>
        <taxon>Bacillus</taxon>
    </lineage>
</organism>